<dbReference type="InterPro" id="IPR032811">
    <property type="entry name" value="Put_conjugal_transfer"/>
</dbReference>
<feature type="coiled-coil region" evidence="1">
    <location>
        <begin position="87"/>
        <end position="121"/>
    </location>
</feature>
<evidence type="ECO:0000256" key="2">
    <source>
        <dbReference type="SAM" id="SignalP"/>
    </source>
</evidence>
<feature type="chain" id="PRO_5020308551" evidence="2">
    <location>
        <begin position="19"/>
        <end position="429"/>
    </location>
</feature>
<reference evidence="3 4" key="1">
    <citation type="submission" date="2019-03" db="EMBL/GenBank/DDBJ databases">
        <title>Genomic Encyclopedia of Type Strains, Phase III (KMG-III): the genomes of soil and plant-associated and newly described type strains.</title>
        <authorList>
            <person name="Whitman W."/>
        </authorList>
    </citation>
    <scope>NUCLEOTIDE SEQUENCE [LARGE SCALE GENOMIC DNA]</scope>
    <source>
        <strain evidence="3 4">CECT 7378</strain>
    </source>
</reference>
<comment type="caution">
    <text evidence="3">The sequence shown here is derived from an EMBL/GenBank/DDBJ whole genome shotgun (WGS) entry which is preliminary data.</text>
</comment>
<keyword evidence="2" id="KW-0732">Signal</keyword>
<sequence length="429" mass="46599">MKKGLLLATSLASSISFAASPIYQPTGSSFTLGTSVNKRALSTALYNPAAPFLMVNNKDGGRFRMSLFGPMAFGYELGQVDSLEDSIDELDAKLDSDIDTVEEAEDVLDDVNKLIADLGTDATGKGMFSTQVPLFPMIYRSREYGAFMFDASLSGLVKGSFLDDEATLQGTTIQTQSSVYVKDGADLNFSFGYSKDIWANQYGMLVGGAKLHAHYLTLGKALLVLQEDDDIGDEFSDSLEDNQESTFGVGLDVGAVWVAENYQFGLTATNLNEPEFDYGIIGQNCSNLTGTQIDNCVVAAQFASRGEIASSETHVMERQVTIDGALALSDKQWTLATSYDLFEVNDFVGDQYQWAVVSASYYGDSNWAPGFRIGYRKNLAGSELSYANLGMSLFKRFSMDLAYGLETIEVDGTEAPRSLNLSLGFQTAF</sequence>
<evidence type="ECO:0000313" key="4">
    <source>
        <dbReference type="Proteomes" id="UP000294656"/>
    </source>
</evidence>
<keyword evidence="1" id="KW-0175">Coiled coil</keyword>
<feature type="signal peptide" evidence="2">
    <location>
        <begin position="1"/>
        <end position="18"/>
    </location>
</feature>
<proteinExistence type="predicted"/>
<gene>
    <name evidence="3" type="ORF">DFP79_1796</name>
</gene>
<keyword evidence="4" id="KW-1185">Reference proteome</keyword>
<name>A0A4R6MD17_9GAMM</name>
<accession>A0A4R6MD17</accession>
<dbReference type="RefSeq" id="WP_166637669.1">
    <property type="nucleotide sequence ID" value="NZ_SNXC01000011.1"/>
</dbReference>
<organism evidence="3 4">
    <name type="scientific">Marinomonas balearica</name>
    <dbReference type="NCBI Taxonomy" id="491947"/>
    <lineage>
        <taxon>Bacteria</taxon>
        <taxon>Pseudomonadati</taxon>
        <taxon>Pseudomonadota</taxon>
        <taxon>Gammaproteobacteria</taxon>
        <taxon>Oceanospirillales</taxon>
        <taxon>Oceanospirillaceae</taxon>
        <taxon>Marinomonas</taxon>
    </lineage>
</organism>
<dbReference type="Proteomes" id="UP000294656">
    <property type="component" value="Unassembled WGS sequence"/>
</dbReference>
<evidence type="ECO:0000256" key="1">
    <source>
        <dbReference type="SAM" id="Coils"/>
    </source>
</evidence>
<protein>
    <submittedName>
        <fullName evidence="3">F plasmid transfer operon protein TraF</fullName>
    </submittedName>
</protein>
<dbReference type="AlphaFoldDB" id="A0A4R6MD17"/>
<dbReference type="EMBL" id="SNXC01000011">
    <property type="protein sequence ID" value="TDO98159.1"/>
    <property type="molecule type" value="Genomic_DNA"/>
</dbReference>
<evidence type="ECO:0000313" key="3">
    <source>
        <dbReference type="EMBL" id="TDO98159.1"/>
    </source>
</evidence>
<dbReference type="Pfam" id="PF13729">
    <property type="entry name" value="TraF_2"/>
    <property type="match status" value="1"/>
</dbReference>